<dbReference type="GeneID" id="14696175"/>
<reference evidence="2 3" key="1">
    <citation type="journal article" date="2012" name="Nat. Genet.">
        <title>Plasmodium cynomolgi genome sequences provide insight into Plasmodium vivax and the monkey malaria clade.</title>
        <authorList>
            <person name="Tachibana S."/>
            <person name="Sullivan S.A."/>
            <person name="Kawai S."/>
            <person name="Nakamura S."/>
            <person name="Kim H.R."/>
            <person name="Goto N."/>
            <person name="Arisue N."/>
            <person name="Palacpac N.M.Q."/>
            <person name="Honma H."/>
            <person name="Yagi M."/>
            <person name="Tougan T."/>
            <person name="Katakai Y."/>
            <person name="Kaneko O."/>
            <person name="Mita T."/>
            <person name="Kita K."/>
            <person name="Yasutomi Y."/>
            <person name="Sutton P.L."/>
            <person name="Shakhbatyan R."/>
            <person name="Horii T."/>
            <person name="Yasunaga T."/>
            <person name="Barnwell J.W."/>
            <person name="Escalante A.A."/>
            <person name="Carlton J.M."/>
            <person name="Tanabe K."/>
        </authorList>
    </citation>
    <scope>NUCLEOTIDE SEQUENCE [LARGE SCALE GENOMIC DNA]</scope>
    <source>
        <strain evidence="2 3">B</strain>
    </source>
</reference>
<proteinExistence type="predicted"/>
<dbReference type="OMA" id="ITIFRFT"/>
<dbReference type="PhylomeDB" id="K6UNM5"/>
<dbReference type="RefSeq" id="XP_004227851.1">
    <property type="nucleotide sequence ID" value="XM_004227803.1"/>
</dbReference>
<dbReference type="OrthoDB" id="381445at2759"/>
<evidence type="ECO:0000256" key="1">
    <source>
        <dbReference type="SAM" id="Phobius"/>
    </source>
</evidence>
<dbReference type="EMBL" id="DF157469">
    <property type="protein sequence ID" value="GAB69633.1"/>
    <property type="molecule type" value="Genomic_DNA"/>
</dbReference>
<gene>
    <name evidence="2" type="ORF">PCYB_003820</name>
</gene>
<accession>K6UNM5</accession>
<evidence type="ECO:0000313" key="2">
    <source>
        <dbReference type="EMBL" id="GAB69633.1"/>
    </source>
</evidence>
<organism evidence="2 3">
    <name type="scientific">Plasmodium cynomolgi (strain B)</name>
    <dbReference type="NCBI Taxonomy" id="1120755"/>
    <lineage>
        <taxon>Eukaryota</taxon>
        <taxon>Sar</taxon>
        <taxon>Alveolata</taxon>
        <taxon>Apicomplexa</taxon>
        <taxon>Aconoidasida</taxon>
        <taxon>Haemosporida</taxon>
        <taxon>Plasmodiidae</taxon>
        <taxon>Plasmodium</taxon>
        <taxon>Plasmodium (Plasmodium)</taxon>
    </lineage>
</organism>
<dbReference type="Proteomes" id="UP000006319">
    <property type="component" value="Unassembled WGS sequence"/>
</dbReference>
<keyword evidence="1" id="KW-1133">Transmembrane helix</keyword>
<keyword evidence="3" id="KW-1185">Reference proteome</keyword>
<keyword evidence="1" id="KW-0812">Transmembrane</keyword>
<evidence type="ECO:0000313" key="3">
    <source>
        <dbReference type="Proteomes" id="UP000006319"/>
    </source>
</evidence>
<name>K6UNM5_PLACD</name>
<feature type="transmembrane region" description="Helical" evidence="1">
    <location>
        <begin position="220"/>
        <end position="244"/>
    </location>
</feature>
<dbReference type="InterPro" id="IPR008780">
    <property type="entry name" value="Plasmodium_Vir"/>
</dbReference>
<sequence length="292" mass="34295">MIHKKGKFKGYHDIYNLCKMFEKNLSQLSTIMSAETDNNEQCRYLIFWLNDRIRNYFKRYNVPTNEQKIIITAFISVSHLVISGSSNNKCKYIYNPNIDLDLWKKWKDLYDYIKNKHKIHDIINSNKNLCALYPKYHTYITGIYKNYKSECCNGYNSNCPSELNFNEWCNMDNILTELKCIQPSEFGEYPEGDVQVIKAKPGEEDKELPNALISNSTGTIIGTTLGFVLSLITIFRFTPLGSWINTKIFRKNKLMENMERNERELLLYSSGIGEMNYENTRYHVMYNSSPNE</sequence>
<dbReference type="AlphaFoldDB" id="K6UNM5"/>
<dbReference type="Pfam" id="PF05795">
    <property type="entry name" value="Plasmodium_Vir"/>
    <property type="match status" value="2"/>
</dbReference>
<protein>
    <submittedName>
        <fullName evidence="2">CYIR protein</fullName>
    </submittedName>
</protein>
<dbReference type="KEGG" id="pcy:PCYB_003820"/>
<dbReference type="VEuPathDB" id="PlasmoDB:PCYB_003820"/>
<keyword evidence="1" id="KW-0472">Membrane</keyword>